<evidence type="ECO:0000313" key="4">
    <source>
        <dbReference type="Proteomes" id="UP000487268"/>
    </source>
</evidence>
<dbReference type="OrthoDB" id="4374883at2"/>
<keyword evidence="1" id="KW-1133">Transmembrane helix</keyword>
<feature type="transmembrane region" description="Helical" evidence="1">
    <location>
        <begin position="100"/>
        <end position="126"/>
    </location>
</feature>
<gene>
    <name evidence="3" type="ORF">ACRB68_34090</name>
</gene>
<dbReference type="AlphaFoldDB" id="A0A7K0BW86"/>
<feature type="domain" description="DUF4190" evidence="2">
    <location>
        <begin position="47"/>
        <end position="114"/>
    </location>
</feature>
<evidence type="ECO:0000313" key="3">
    <source>
        <dbReference type="EMBL" id="MQY05336.1"/>
    </source>
</evidence>
<protein>
    <recommendedName>
        <fullName evidence="2">DUF4190 domain-containing protein</fullName>
    </recommendedName>
</protein>
<keyword evidence="4" id="KW-1185">Reference proteome</keyword>
<feature type="transmembrane region" description="Helical" evidence="1">
    <location>
        <begin position="52"/>
        <end position="79"/>
    </location>
</feature>
<accession>A0A7K0BW86</accession>
<keyword evidence="1" id="KW-0472">Membrane</keyword>
<organism evidence="3 4">
    <name type="scientific">Actinomadura macrotermitis</name>
    <dbReference type="NCBI Taxonomy" id="2585200"/>
    <lineage>
        <taxon>Bacteria</taxon>
        <taxon>Bacillati</taxon>
        <taxon>Actinomycetota</taxon>
        <taxon>Actinomycetes</taxon>
        <taxon>Streptosporangiales</taxon>
        <taxon>Thermomonosporaceae</taxon>
        <taxon>Actinomadura</taxon>
    </lineage>
</organism>
<comment type="caution">
    <text evidence="3">The sequence shown here is derived from an EMBL/GenBank/DDBJ whole genome shotgun (WGS) entry which is preliminary data.</text>
</comment>
<dbReference type="RefSeq" id="WP_153533406.1">
    <property type="nucleotide sequence ID" value="NZ_WEGH01000002.1"/>
</dbReference>
<dbReference type="EMBL" id="WEGH01000002">
    <property type="protein sequence ID" value="MQY05336.1"/>
    <property type="molecule type" value="Genomic_DNA"/>
</dbReference>
<dbReference type="Proteomes" id="UP000487268">
    <property type="component" value="Unassembled WGS sequence"/>
</dbReference>
<evidence type="ECO:0000256" key="1">
    <source>
        <dbReference type="SAM" id="Phobius"/>
    </source>
</evidence>
<dbReference type="Pfam" id="PF13828">
    <property type="entry name" value="DUF4190"/>
    <property type="match status" value="1"/>
</dbReference>
<keyword evidence="1" id="KW-0812">Transmembrane</keyword>
<dbReference type="InterPro" id="IPR025241">
    <property type="entry name" value="DUF4190"/>
</dbReference>
<sequence>MAQPPYGSSDPYGYNNPSDPYGYGQQPPVQHHYYGGGVPTPVSNNGMATASMIIGIINVVLTLFTCGFFGVLGVLGIIFGHIAQSQIKRTGEGGSGMAMAGLVMGYITTLLVLIAWIFVFGIYGWALWNINNSSGTSTY</sequence>
<name>A0A7K0BW86_9ACTN</name>
<reference evidence="3 4" key="1">
    <citation type="submission" date="2019-10" db="EMBL/GenBank/DDBJ databases">
        <title>Actinomadura rubteroloni sp. nov. and Actinomadura macrotermitis sp. nov., isolated from the gut of fungus growing-termite Macrotermes natalensis.</title>
        <authorList>
            <person name="Benndorf R."/>
            <person name="Martin K."/>
            <person name="Kuefner M."/>
            <person name="De Beer W."/>
            <person name="Kaster A.-K."/>
            <person name="Vollmers J."/>
            <person name="Poulsen M."/>
            <person name="Beemelmanns C."/>
        </authorList>
    </citation>
    <scope>NUCLEOTIDE SEQUENCE [LARGE SCALE GENOMIC DNA]</scope>
    <source>
        <strain evidence="3 4">RB68</strain>
    </source>
</reference>
<proteinExistence type="predicted"/>
<evidence type="ECO:0000259" key="2">
    <source>
        <dbReference type="Pfam" id="PF13828"/>
    </source>
</evidence>